<reference evidence="2" key="1">
    <citation type="submission" date="2020-03" db="EMBL/GenBank/DDBJ databases">
        <title>The deep terrestrial virosphere.</title>
        <authorList>
            <person name="Holmfeldt K."/>
            <person name="Nilsson E."/>
            <person name="Simone D."/>
            <person name="Lopez-Fernandez M."/>
            <person name="Wu X."/>
            <person name="de Brujin I."/>
            <person name="Lundin D."/>
            <person name="Andersson A."/>
            <person name="Bertilsson S."/>
            <person name="Dopson M."/>
        </authorList>
    </citation>
    <scope>NUCLEOTIDE SEQUENCE</scope>
    <source>
        <strain evidence="2">MM171B00734</strain>
    </source>
</reference>
<organism evidence="2">
    <name type="scientific">viral metagenome</name>
    <dbReference type="NCBI Taxonomy" id="1070528"/>
    <lineage>
        <taxon>unclassified sequences</taxon>
        <taxon>metagenomes</taxon>
        <taxon>organismal metagenomes</taxon>
    </lineage>
</organism>
<proteinExistence type="predicted"/>
<dbReference type="AlphaFoldDB" id="A0A6M3MCV7"/>
<sequence>MRQANIEADPLPYLTAQQQHVAREQQADLISFIAQQRPRATGAKDHEPGKRHVDAACIDKGSASR</sequence>
<feature type="region of interest" description="Disordered" evidence="1">
    <location>
        <begin position="37"/>
        <end position="65"/>
    </location>
</feature>
<evidence type="ECO:0000313" key="2">
    <source>
        <dbReference type="EMBL" id="QJB03403.1"/>
    </source>
</evidence>
<feature type="compositionally biased region" description="Basic and acidic residues" evidence="1">
    <location>
        <begin position="42"/>
        <end position="54"/>
    </location>
</feature>
<dbReference type="EMBL" id="MT143844">
    <property type="protein sequence ID" value="QJB03403.1"/>
    <property type="molecule type" value="Genomic_DNA"/>
</dbReference>
<gene>
    <name evidence="2" type="ORF">MM171B00734_0008</name>
</gene>
<accession>A0A6M3MCV7</accession>
<protein>
    <submittedName>
        <fullName evidence="2">Uncharacterized protein</fullName>
    </submittedName>
</protein>
<name>A0A6M3MCV7_9ZZZZ</name>
<evidence type="ECO:0000256" key="1">
    <source>
        <dbReference type="SAM" id="MobiDB-lite"/>
    </source>
</evidence>